<protein>
    <submittedName>
        <fullName evidence="1">Methyltransferase type 12</fullName>
    </submittedName>
</protein>
<dbReference type="GO" id="GO:0008168">
    <property type="term" value="F:methyltransferase activity"/>
    <property type="evidence" value="ECO:0007669"/>
    <property type="project" value="UniProtKB-KW"/>
</dbReference>
<organism evidence="1 2">
    <name type="scientific">Sulfuricurvum kujiense (strain ATCC BAA-921 / DSM 16994 / JCM 11577 / YK-1)</name>
    <dbReference type="NCBI Taxonomy" id="709032"/>
    <lineage>
        <taxon>Bacteria</taxon>
        <taxon>Pseudomonadati</taxon>
        <taxon>Campylobacterota</taxon>
        <taxon>Epsilonproteobacteria</taxon>
        <taxon>Campylobacterales</taxon>
        <taxon>Sulfurimonadaceae</taxon>
        <taxon>Sulfuricurvum</taxon>
    </lineage>
</organism>
<dbReference type="STRING" id="709032.Sulku_1634"/>
<sequence>MNKVKNAHEAPNHLDSIADVFNRIWYFSEEYKNFVIRHIHHDLALASDDTLLILN</sequence>
<dbReference type="eggNOG" id="COG2230">
    <property type="taxonomic scope" value="Bacteria"/>
</dbReference>
<gene>
    <name evidence="1" type="ordered locus">Sulku_1634</name>
</gene>
<dbReference type="EMBL" id="CP002355">
    <property type="protein sequence ID" value="ADR34295.1"/>
    <property type="molecule type" value="Genomic_DNA"/>
</dbReference>
<evidence type="ECO:0000313" key="2">
    <source>
        <dbReference type="Proteomes" id="UP000008721"/>
    </source>
</evidence>
<accession>E4U0H8</accession>
<keyword evidence="1" id="KW-0489">Methyltransferase</keyword>
<evidence type="ECO:0000313" key="1">
    <source>
        <dbReference type="EMBL" id="ADR34295.1"/>
    </source>
</evidence>
<dbReference type="AlphaFoldDB" id="E4U0H8"/>
<dbReference type="Proteomes" id="UP000008721">
    <property type="component" value="Chromosome"/>
</dbReference>
<keyword evidence="2" id="KW-1185">Reference proteome</keyword>
<keyword evidence="1" id="KW-0808">Transferase</keyword>
<reference evidence="1 2" key="1">
    <citation type="journal article" date="2012" name="Stand. Genomic Sci.">
        <title>Complete genome sequence of the sulfur compounds oxidizing chemolithoautotroph Sulfuricurvum kujiense type strain (YK-1(T)).</title>
        <authorList>
            <person name="Han C."/>
            <person name="Kotsyurbenko O."/>
            <person name="Chertkov O."/>
            <person name="Held B."/>
            <person name="Lapidus A."/>
            <person name="Nolan M."/>
            <person name="Lucas S."/>
            <person name="Hammon N."/>
            <person name="Deshpande S."/>
            <person name="Cheng J.F."/>
            <person name="Tapia R."/>
            <person name="Goodwin L.A."/>
            <person name="Pitluck S."/>
            <person name="Liolios K."/>
            <person name="Pagani I."/>
            <person name="Ivanova N."/>
            <person name="Mavromatis K."/>
            <person name="Mikhailova N."/>
            <person name="Pati A."/>
            <person name="Chen A."/>
            <person name="Palaniappan K."/>
            <person name="Land M."/>
            <person name="Hauser L."/>
            <person name="Chang Y.J."/>
            <person name="Jeffries C.D."/>
            <person name="Brambilla E.M."/>
            <person name="Rohde M."/>
            <person name="Spring S."/>
            <person name="Sikorski J."/>
            <person name="Goker M."/>
            <person name="Woyke T."/>
            <person name="Bristow J."/>
            <person name="Eisen J.A."/>
            <person name="Markowitz V."/>
            <person name="Hugenholtz P."/>
            <person name="Kyrpides N.C."/>
            <person name="Klenk H.P."/>
            <person name="Detter J.C."/>
        </authorList>
    </citation>
    <scope>NUCLEOTIDE SEQUENCE [LARGE SCALE GENOMIC DNA]</scope>
    <source>
        <strain evidence="2">ATCC BAA-921 / DSM 16994 / JCM 11577 / YK-1</strain>
    </source>
</reference>
<dbReference type="RefSeq" id="WP_013460492.1">
    <property type="nucleotide sequence ID" value="NC_014762.1"/>
</dbReference>
<name>E4U0H8_SULKY</name>
<dbReference type="HOGENOM" id="CLU_3030757_0_0_7"/>
<dbReference type="KEGG" id="sku:Sulku_1634"/>
<dbReference type="GO" id="GO:0032259">
    <property type="term" value="P:methylation"/>
    <property type="evidence" value="ECO:0007669"/>
    <property type="project" value="UniProtKB-KW"/>
</dbReference>
<proteinExistence type="predicted"/>